<evidence type="ECO:0000256" key="1">
    <source>
        <dbReference type="SAM" id="MobiDB-lite"/>
    </source>
</evidence>
<dbReference type="EMBL" id="DS268167">
    <property type="protein sequence ID" value="KMU78855.1"/>
    <property type="molecule type" value="Genomic_DNA"/>
</dbReference>
<accession>A0A0J8R3A9</accession>
<proteinExistence type="predicted"/>
<protein>
    <submittedName>
        <fullName evidence="2">Uncharacterized protein</fullName>
    </submittedName>
</protein>
<sequence>MELRNSIAGRREIYDEERRGRREERERHRERERERERRGERGRDDALTLWSVLPGSTGRVRTLVRVGTSAAMRVTPRGARPVRGESFPGAVIARANAGWSACTRSKDAVALEHPASSGDERLRCSVRRTYQ</sequence>
<organism evidence="2 3">
    <name type="scientific">Coccidioides immitis RMSCC 3703</name>
    <dbReference type="NCBI Taxonomy" id="454286"/>
    <lineage>
        <taxon>Eukaryota</taxon>
        <taxon>Fungi</taxon>
        <taxon>Dikarya</taxon>
        <taxon>Ascomycota</taxon>
        <taxon>Pezizomycotina</taxon>
        <taxon>Eurotiomycetes</taxon>
        <taxon>Eurotiomycetidae</taxon>
        <taxon>Onygenales</taxon>
        <taxon>Onygenaceae</taxon>
        <taxon>Coccidioides</taxon>
    </lineage>
</organism>
<name>A0A0J8R3A9_COCIT</name>
<reference evidence="3" key="1">
    <citation type="journal article" date="2010" name="Genome Res.">
        <title>Population genomic sequencing of Coccidioides fungi reveals recent hybridization and transposon control.</title>
        <authorList>
            <person name="Neafsey D.E."/>
            <person name="Barker B.M."/>
            <person name="Sharpton T.J."/>
            <person name="Stajich J.E."/>
            <person name="Park D.J."/>
            <person name="Whiston E."/>
            <person name="Hung C.-Y."/>
            <person name="McMahan C."/>
            <person name="White J."/>
            <person name="Sykes S."/>
            <person name="Heiman D."/>
            <person name="Young S."/>
            <person name="Zeng Q."/>
            <person name="Abouelleil A."/>
            <person name="Aftuck L."/>
            <person name="Bessette D."/>
            <person name="Brown A."/>
            <person name="FitzGerald M."/>
            <person name="Lui A."/>
            <person name="Macdonald J.P."/>
            <person name="Priest M."/>
            <person name="Orbach M.J."/>
            <person name="Galgiani J.N."/>
            <person name="Kirkland T.N."/>
            <person name="Cole G.T."/>
            <person name="Birren B.W."/>
            <person name="Henn M.R."/>
            <person name="Taylor J.W."/>
            <person name="Rounsley S.D."/>
        </authorList>
    </citation>
    <scope>NUCLEOTIDE SEQUENCE [LARGE SCALE GENOMIC DNA]</scope>
    <source>
        <strain evidence="3">RMSCC 3703</strain>
    </source>
</reference>
<gene>
    <name evidence="2" type="ORF">CISG_07372</name>
</gene>
<dbReference type="Proteomes" id="UP000054559">
    <property type="component" value="Unassembled WGS sequence"/>
</dbReference>
<evidence type="ECO:0000313" key="2">
    <source>
        <dbReference type="EMBL" id="KMU78855.1"/>
    </source>
</evidence>
<dbReference type="AlphaFoldDB" id="A0A0J8R3A9"/>
<feature type="region of interest" description="Disordered" evidence="1">
    <location>
        <begin position="1"/>
        <end position="44"/>
    </location>
</feature>
<evidence type="ECO:0000313" key="3">
    <source>
        <dbReference type="Proteomes" id="UP000054559"/>
    </source>
</evidence>